<dbReference type="Pfam" id="PF00014">
    <property type="entry name" value="Kunitz_BPTI"/>
    <property type="match status" value="1"/>
</dbReference>
<dbReference type="InterPro" id="IPR028150">
    <property type="entry name" value="Lustrin_cystein"/>
</dbReference>
<reference evidence="6" key="1">
    <citation type="submission" date="2016-11" db="UniProtKB">
        <authorList>
            <consortium name="WormBaseParasite"/>
        </authorList>
    </citation>
    <scope>IDENTIFICATION</scope>
</reference>
<feature type="domain" description="BPTI/Kunitz inhibitor" evidence="4">
    <location>
        <begin position="57"/>
        <end position="107"/>
    </location>
</feature>
<evidence type="ECO:0000313" key="6">
    <source>
        <dbReference type="WBParaSite" id="Hba_18186"/>
    </source>
</evidence>
<dbReference type="PROSITE" id="PS50279">
    <property type="entry name" value="BPTI_KUNITZ_2"/>
    <property type="match status" value="1"/>
</dbReference>
<dbReference type="InterPro" id="IPR020901">
    <property type="entry name" value="Prtase_inh_Kunz-CS"/>
</dbReference>
<organism evidence="5 6">
    <name type="scientific">Heterorhabditis bacteriophora</name>
    <name type="common">Entomopathogenic nematode worm</name>
    <dbReference type="NCBI Taxonomy" id="37862"/>
    <lineage>
        <taxon>Eukaryota</taxon>
        <taxon>Metazoa</taxon>
        <taxon>Ecdysozoa</taxon>
        <taxon>Nematoda</taxon>
        <taxon>Chromadorea</taxon>
        <taxon>Rhabditida</taxon>
        <taxon>Rhabditina</taxon>
        <taxon>Rhabditomorpha</taxon>
        <taxon>Strongyloidea</taxon>
        <taxon>Heterorhabditidae</taxon>
        <taxon>Heterorhabditis</taxon>
    </lineage>
</organism>
<sequence>MDRGRIVQCHTQMCPHTHYCHYGVDSRSTVCCVCLILSEIKQSILVLMQFTVSASFCLMPKDFGPCNGNHTRYAYDKDARICKKFMFGGCQGNLNNFESLEKCTEICCDKGYF</sequence>
<dbReference type="AlphaFoldDB" id="A0A1I7XKE8"/>
<dbReference type="SMART" id="SM00131">
    <property type="entry name" value="KU"/>
    <property type="match status" value="1"/>
</dbReference>
<keyword evidence="1" id="KW-0646">Protease inhibitor</keyword>
<dbReference type="CDD" id="cd00109">
    <property type="entry name" value="Kunitz-type"/>
    <property type="match status" value="1"/>
</dbReference>
<keyword evidence="5" id="KW-1185">Reference proteome</keyword>
<dbReference type="WBParaSite" id="Hba_18186">
    <property type="protein sequence ID" value="Hba_18186"/>
    <property type="gene ID" value="Hba_18186"/>
</dbReference>
<dbReference type="InterPro" id="IPR050098">
    <property type="entry name" value="TFPI/VKTCI-like"/>
</dbReference>
<evidence type="ECO:0000256" key="2">
    <source>
        <dbReference type="ARBA" id="ARBA00022900"/>
    </source>
</evidence>
<evidence type="ECO:0000313" key="5">
    <source>
        <dbReference type="Proteomes" id="UP000095283"/>
    </source>
</evidence>
<evidence type="ECO:0000256" key="3">
    <source>
        <dbReference type="ARBA" id="ARBA00023157"/>
    </source>
</evidence>
<dbReference type="InterPro" id="IPR036880">
    <property type="entry name" value="Kunitz_BPTI_sf"/>
</dbReference>
<protein>
    <submittedName>
        <fullName evidence="6">BPTI/Kunitz inhibitor domain-containing protein</fullName>
    </submittedName>
</protein>
<keyword evidence="2" id="KW-0722">Serine protease inhibitor</keyword>
<dbReference type="Gene3D" id="4.10.410.10">
    <property type="entry name" value="Pancreatic trypsin inhibitor Kunitz domain"/>
    <property type="match status" value="1"/>
</dbReference>
<dbReference type="GO" id="GO:0004867">
    <property type="term" value="F:serine-type endopeptidase inhibitor activity"/>
    <property type="evidence" value="ECO:0007669"/>
    <property type="project" value="UniProtKB-KW"/>
</dbReference>
<evidence type="ECO:0000256" key="1">
    <source>
        <dbReference type="ARBA" id="ARBA00022690"/>
    </source>
</evidence>
<dbReference type="GO" id="GO:0005615">
    <property type="term" value="C:extracellular space"/>
    <property type="evidence" value="ECO:0007669"/>
    <property type="project" value="TreeGrafter"/>
</dbReference>
<evidence type="ECO:0000259" key="4">
    <source>
        <dbReference type="PROSITE" id="PS50279"/>
    </source>
</evidence>
<accession>A0A1I7XKE8</accession>
<dbReference type="PROSITE" id="PS00280">
    <property type="entry name" value="BPTI_KUNITZ_1"/>
    <property type="match status" value="1"/>
</dbReference>
<dbReference type="PANTHER" id="PTHR10083">
    <property type="entry name" value="KUNITZ-TYPE PROTEASE INHIBITOR-RELATED"/>
    <property type="match status" value="1"/>
</dbReference>
<dbReference type="PRINTS" id="PR00759">
    <property type="entry name" value="BASICPTASE"/>
</dbReference>
<dbReference type="Proteomes" id="UP000095283">
    <property type="component" value="Unplaced"/>
</dbReference>
<dbReference type="PANTHER" id="PTHR10083:SF328">
    <property type="entry name" value="TISSUE FACTOR PATHWAY INHIBITOR"/>
    <property type="match status" value="1"/>
</dbReference>
<dbReference type="InterPro" id="IPR002223">
    <property type="entry name" value="Kunitz_BPTI"/>
</dbReference>
<dbReference type="SUPFAM" id="SSF57362">
    <property type="entry name" value="BPTI-like"/>
    <property type="match status" value="1"/>
</dbReference>
<proteinExistence type="predicted"/>
<keyword evidence="3" id="KW-1015">Disulfide bond</keyword>
<name>A0A1I7XKE8_HETBA</name>
<dbReference type="Pfam" id="PF14625">
    <property type="entry name" value="Lustrin_cystein"/>
    <property type="match status" value="1"/>
</dbReference>